<feature type="coiled-coil region" evidence="1">
    <location>
        <begin position="121"/>
        <end position="155"/>
    </location>
</feature>
<dbReference type="EMBL" id="CAKMRJ010001112">
    <property type="protein sequence ID" value="CAH1423219.1"/>
    <property type="molecule type" value="Genomic_DNA"/>
</dbReference>
<dbReference type="AlphaFoldDB" id="A0AAU9M5W2"/>
<organism evidence="2 3">
    <name type="scientific">Lactuca virosa</name>
    <dbReference type="NCBI Taxonomy" id="75947"/>
    <lineage>
        <taxon>Eukaryota</taxon>
        <taxon>Viridiplantae</taxon>
        <taxon>Streptophyta</taxon>
        <taxon>Embryophyta</taxon>
        <taxon>Tracheophyta</taxon>
        <taxon>Spermatophyta</taxon>
        <taxon>Magnoliopsida</taxon>
        <taxon>eudicotyledons</taxon>
        <taxon>Gunneridae</taxon>
        <taxon>Pentapetalae</taxon>
        <taxon>asterids</taxon>
        <taxon>campanulids</taxon>
        <taxon>Asterales</taxon>
        <taxon>Asteraceae</taxon>
        <taxon>Cichorioideae</taxon>
        <taxon>Cichorieae</taxon>
        <taxon>Lactucinae</taxon>
        <taxon>Lactuca</taxon>
    </lineage>
</organism>
<evidence type="ECO:0000313" key="2">
    <source>
        <dbReference type="EMBL" id="CAH1423219.1"/>
    </source>
</evidence>
<evidence type="ECO:0000313" key="3">
    <source>
        <dbReference type="Proteomes" id="UP001157418"/>
    </source>
</evidence>
<reference evidence="2 3" key="1">
    <citation type="submission" date="2022-01" db="EMBL/GenBank/DDBJ databases">
        <authorList>
            <person name="Xiong W."/>
            <person name="Schranz E."/>
        </authorList>
    </citation>
    <scope>NUCLEOTIDE SEQUENCE [LARGE SCALE GENOMIC DNA]</scope>
</reference>
<dbReference type="Proteomes" id="UP001157418">
    <property type="component" value="Unassembled WGS sequence"/>
</dbReference>
<evidence type="ECO:0000256" key="1">
    <source>
        <dbReference type="SAM" id="Coils"/>
    </source>
</evidence>
<keyword evidence="3" id="KW-1185">Reference proteome</keyword>
<sequence>MGKRLVRARARSEKLVVKDFIDLGFLPENESKVSSFSNADIDLLRLSSKFPQVPQFDKKNSSQEAIEGKTRSIALLGSSFNMDGLLSSDPVVKVEKSTTVGARKMEIKAKSPDPMKRKFTLEATTLVLKRAEELKKELEATKKKYELDMNRNDNELVSKDQLDDIDNKAKTFTIVSVLEARLRMVEDVEKNRVNSWDKTKWEHAMKKFNGEEQVGEKVGEENIKD</sequence>
<proteinExistence type="predicted"/>
<name>A0AAU9M5W2_9ASTR</name>
<comment type="caution">
    <text evidence="2">The sequence shown here is derived from an EMBL/GenBank/DDBJ whole genome shotgun (WGS) entry which is preliminary data.</text>
</comment>
<accession>A0AAU9M5W2</accession>
<protein>
    <submittedName>
        <fullName evidence="2">Uncharacterized protein</fullName>
    </submittedName>
</protein>
<keyword evidence="1" id="KW-0175">Coiled coil</keyword>
<gene>
    <name evidence="2" type="ORF">LVIROSA_LOCUS10507</name>
</gene>